<dbReference type="AlphaFoldDB" id="A0A6M3KXT3"/>
<reference evidence="1" key="1">
    <citation type="submission" date="2020-03" db="EMBL/GenBank/DDBJ databases">
        <title>The deep terrestrial virosphere.</title>
        <authorList>
            <person name="Holmfeldt K."/>
            <person name="Nilsson E."/>
            <person name="Simone D."/>
            <person name="Lopez-Fernandez M."/>
            <person name="Wu X."/>
            <person name="de Brujin I."/>
            <person name="Lundin D."/>
            <person name="Andersson A."/>
            <person name="Bertilsson S."/>
            <person name="Dopson M."/>
        </authorList>
    </citation>
    <scope>NUCLEOTIDE SEQUENCE</scope>
    <source>
        <strain evidence="1">MM415B02101</strain>
    </source>
</reference>
<protein>
    <submittedName>
        <fullName evidence="1">Uncharacterized protein</fullName>
    </submittedName>
</protein>
<gene>
    <name evidence="1" type="ORF">MM415B02101_0010</name>
</gene>
<evidence type="ECO:0000313" key="1">
    <source>
        <dbReference type="EMBL" id="QJA86274.1"/>
    </source>
</evidence>
<dbReference type="EMBL" id="MT142626">
    <property type="protein sequence ID" value="QJA86274.1"/>
    <property type="molecule type" value="Genomic_DNA"/>
</dbReference>
<organism evidence="1">
    <name type="scientific">viral metagenome</name>
    <dbReference type="NCBI Taxonomy" id="1070528"/>
    <lineage>
        <taxon>unclassified sequences</taxon>
        <taxon>metagenomes</taxon>
        <taxon>organismal metagenomes</taxon>
    </lineage>
</organism>
<name>A0A6M3KXT3_9ZZZZ</name>
<sequence length="162" mass="19007">MEELDENKGRDISYTDDEICKEYMHAGSCKDDFEKRVYTQMKVKWREDINKTFIKFDYSAQLYSKGRNLGLILKKSKEMVKEQIIRSTRKIDSIAELHALKVKNISKIKSLPYNLKNKLIRFEEIAGNSIPSHFIGEIVKSKEFTKNDKNLLLEYFPSANDD</sequence>
<proteinExistence type="predicted"/>
<accession>A0A6M3KXT3</accession>